<evidence type="ECO:0000256" key="7">
    <source>
        <dbReference type="ARBA" id="ARBA00022840"/>
    </source>
</evidence>
<dbReference type="PANTHER" id="PTHR43065">
    <property type="entry name" value="SENSOR HISTIDINE KINASE"/>
    <property type="match status" value="1"/>
</dbReference>
<evidence type="ECO:0000259" key="13">
    <source>
        <dbReference type="PROSITE" id="PS50112"/>
    </source>
</evidence>
<feature type="domain" description="Response regulatory" evidence="12">
    <location>
        <begin position="843"/>
        <end position="959"/>
    </location>
</feature>
<sequence length="962" mass="106745">MSDNVMNCSDGANGSGRPFSDSCGDFELRIQQLEMSNAALRNDNEALRNDNEALRNENAALSHDNAVLSESDLNFRALFEKGPIGVAYHRMVYDDSGKPVDYHFLAANKAYQQLTGVDPVGKTVTQAFPGIENDPFDWIGKYGEVARTGTEFRIQQYLPQNDRWYDCVAYQYKPDHFVAAFLEISERKKAQESLRKSEENLRITLDSIGDAVIATDADGCVSRMNPVAEKLTGWSNSQALKIPLKEVFRIINAQTRQEVDNPVAQVMKSGTIVGLANHTVLISRDGTEYQIADSAAPIIAVDGEICGVVLVFRDVTEEYAVRREMETTNALLRAVIEQSPVPMALFTAPDNKLKLFNRDSLDFFDIELLSSGNDTAEILNKLDLSTFEGETVPPEETAIFRALQGESTHKREIRLADHDGNYHFHYSEGVPVFDNSGNLIAGFVIFPEITDLKLAQEALLESEARFKALHNASFGGIAIHNQGIILDCNQGLSEMSGYSESELIGMDGLQLIAEESRRLVLKNIKDGYEKPYEAMGLRKNGEKYPLRLEGRNVPYKGKTVRTVEFRDMTEQKLAEQAQQKMQDQLNQAHKMESIGRLAGGVAHDFNNMLSVILGYAEIALEQAESDEILHSGLLEIQNAAQRSAEITQQLLAFARKQTIAPDVLDLNQTVEGMLKMLGRLIGENIDLAWLPGKDIWPVMMDPSQLNQLLTNLCINGRDAISDVGRITIETSTVTFDESYCENNREFIPGDYVMLAVSDDGCGIESETIKNLFEPFFTTKGVRGTGLGLATVYGIVKQNKGFVNVYSEPGKGTTFKIYLARHRAAAEHIGRSDTALANLSGNETILLVEDEPSILKMAAYVIEKSGYTVLKADRPGEAIRIATEYPGDIHLLVTDVVMPEMNGRSLAKNLLSLYPNMKCLFMSGYTANVIAHHGVLDKGVHFLQKPFSRKDLTTKLRDVLDDN</sequence>
<dbReference type="PROSITE" id="PS50110">
    <property type="entry name" value="RESPONSE_REGULATORY"/>
    <property type="match status" value="1"/>
</dbReference>
<dbReference type="SUPFAM" id="SSF47384">
    <property type="entry name" value="Homodimeric domain of signal transducing histidine kinase"/>
    <property type="match status" value="1"/>
</dbReference>
<evidence type="ECO:0000256" key="1">
    <source>
        <dbReference type="ARBA" id="ARBA00000085"/>
    </source>
</evidence>
<keyword evidence="6 15" id="KW-0418">Kinase</keyword>
<dbReference type="Gene3D" id="1.10.287.130">
    <property type="match status" value="1"/>
</dbReference>
<evidence type="ECO:0000256" key="5">
    <source>
        <dbReference type="ARBA" id="ARBA00022741"/>
    </source>
</evidence>
<dbReference type="CDD" id="cd00082">
    <property type="entry name" value="HisKA"/>
    <property type="match status" value="1"/>
</dbReference>
<dbReference type="InterPro" id="IPR001610">
    <property type="entry name" value="PAC"/>
</dbReference>
<keyword evidence="7" id="KW-0067">ATP-binding</keyword>
<protein>
    <recommendedName>
        <fullName evidence="2">histidine kinase</fullName>
        <ecNumber evidence="2">2.7.13.3</ecNumber>
    </recommendedName>
</protein>
<feature type="domain" description="PAC" evidence="14">
    <location>
        <begin position="275"/>
        <end position="327"/>
    </location>
</feature>
<dbReference type="PROSITE" id="PS50112">
    <property type="entry name" value="PAS"/>
    <property type="match status" value="2"/>
</dbReference>
<evidence type="ECO:0000256" key="9">
    <source>
        <dbReference type="PROSITE-ProRule" id="PRU00169"/>
    </source>
</evidence>
<evidence type="ECO:0000313" key="15">
    <source>
        <dbReference type="EMBL" id="PKK88039.1"/>
    </source>
</evidence>
<dbReference type="InterPro" id="IPR001789">
    <property type="entry name" value="Sig_transdc_resp-reg_receiver"/>
</dbReference>
<comment type="catalytic activity">
    <reaction evidence="1">
        <text>ATP + protein L-histidine = ADP + protein N-phospho-L-histidine.</text>
        <dbReference type="EC" id="2.7.13.3"/>
    </reaction>
</comment>
<dbReference type="PANTHER" id="PTHR43065:SF42">
    <property type="entry name" value="TWO-COMPONENT SENSOR PPRA"/>
    <property type="match status" value="1"/>
</dbReference>
<dbReference type="GO" id="GO:0000155">
    <property type="term" value="F:phosphorelay sensor kinase activity"/>
    <property type="evidence" value="ECO:0007669"/>
    <property type="project" value="InterPro"/>
</dbReference>
<evidence type="ECO:0000256" key="10">
    <source>
        <dbReference type="SAM" id="Coils"/>
    </source>
</evidence>
<feature type="modified residue" description="4-aspartylphosphate" evidence="9">
    <location>
        <position position="894"/>
    </location>
</feature>
<accession>A0A2N1PI85</accession>
<feature type="domain" description="PAS" evidence="13">
    <location>
        <begin position="197"/>
        <end position="270"/>
    </location>
</feature>
<dbReference type="CDD" id="cd14686">
    <property type="entry name" value="bZIP"/>
    <property type="match status" value="1"/>
</dbReference>
<dbReference type="Gene3D" id="3.40.50.2300">
    <property type="match status" value="1"/>
</dbReference>
<dbReference type="Gene3D" id="3.30.565.10">
    <property type="entry name" value="Histidine kinase-like ATPase, C-terminal domain"/>
    <property type="match status" value="1"/>
</dbReference>
<dbReference type="Pfam" id="PF02518">
    <property type="entry name" value="HATPase_c"/>
    <property type="match status" value="1"/>
</dbReference>
<feature type="coiled-coil region" evidence="10">
    <location>
        <begin position="30"/>
        <end position="64"/>
    </location>
</feature>
<evidence type="ECO:0000256" key="2">
    <source>
        <dbReference type="ARBA" id="ARBA00012438"/>
    </source>
</evidence>
<dbReference type="InterPro" id="IPR003661">
    <property type="entry name" value="HisK_dim/P_dom"/>
</dbReference>
<dbReference type="SMART" id="SM00387">
    <property type="entry name" value="HATPase_c"/>
    <property type="match status" value="1"/>
</dbReference>
<dbReference type="InterPro" id="IPR004358">
    <property type="entry name" value="Sig_transdc_His_kin-like_C"/>
</dbReference>
<dbReference type="NCBIfam" id="TIGR00229">
    <property type="entry name" value="sensory_box"/>
    <property type="match status" value="2"/>
</dbReference>
<dbReference type="Proteomes" id="UP000233256">
    <property type="component" value="Unassembled WGS sequence"/>
</dbReference>
<dbReference type="GO" id="GO:0006355">
    <property type="term" value="P:regulation of DNA-templated transcription"/>
    <property type="evidence" value="ECO:0007669"/>
    <property type="project" value="InterPro"/>
</dbReference>
<feature type="domain" description="Histidine kinase" evidence="11">
    <location>
        <begin position="600"/>
        <end position="822"/>
    </location>
</feature>
<dbReference type="SUPFAM" id="SSF55874">
    <property type="entry name" value="ATPase domain of HSP90 chaperone/DNA topoisomerase II/histidine kinase"/>
    <property type="match status" value="1"/>
</dbReference>
<dbReference type="Pfam" id="PF00072">
    <property type="entry name" value="Response_reg"/>
    <property type="match status" value="1"/>
</dbReference>
<dbReference type="EMBL" id="PGXC01000072">
    <property type="protein sequence ID" value="PKK88039.1"/>
    <property type="molecule type" value="Genomic_DNA"/>
</dbReference>
<feature type="domain" description="PAS" evidence="13">
    <location>
        <begin position="477"/>
        <end position="531"/>
    </location>
</feature>
<proteinExistence type="predicted"/>
<evidence type="ECO:0000256" key="3">
    <source>
        <dbReference type="ARBA" id="ARBA00022553"/>
    </source>
</evidence>
<dbReference type="EC" id="2.7.13.3" evidence="2"/>
<dbReference type="Gene3D" id="3.30.450.20">
    <property type="entry name" value="PAS domain"/>
    <property type="match status" value="4"/>
</dbReference>
<evidence type="ECO:0000313" key="16">
    <source>
        <dbReference type="Proteomes" id="UP000233256"/>
    </source>
</evidence>
<dbReference type="Pfam" id="PF00512">
    <property type="entry name" value="HisKA"/>
    <property type="match status" value="1"/>
</dbReference>
<dbReference type="InterPro" id="IPR005467">
    <property type="entry name" value="His_kinase_dom"/>
</dbReference>
<dbReference type="GO" id="GO:0005524">
    <property type="term" value="F:ATP binding"/>
    <property type="evidence" value="ECO:0007669"/>
    <property type="project" value="UniProtKB-KW"/>
</dbReference>
<dbReference type="PRINTS" id="PR00344">
    <property type="entry name" value="BCTRLSENSOR"/>
</dbReference>
<dbReference type="SUPFAM" id="SSF55785">
    <property type="entry name" value="PYP-like sensor domain (PAS domain)"/>
    <property type="match status" value="3"/>
</dbReference>
<keyword evidence="8" id="KW-0902">Two-component regulatory system</keyword>
<dbReference type="PROSITE" id="PS50109">
    <property type="entry name" value="HIS_KIN"/>
    <property type="match status" value="1"/>
</dbReference>
<evidence type="ECO:0000259" key="14">
    <source>
        <dbReference type="PROSITE" id="PS50113"/>
    </source>
</evidence>
<keyword evidence="5" id="KW-0547">Nucleotide-binding</keyword>
<evidence type="ECO:0000256" key="8">
    <source>
        <dbReference type="ARBA" id="ARBA00023012"/>
    </source>
</evidence>
<dbReference type="InterPro" id="IPR000014">
    <property type="entry name" value="PAS"/>
</dbReference>
<reference evidence="15 16" key="1">
    <citation type="journal article" date="2017" name="ISME J.">
        <title>Potential for microbial H2 and metal transformations associated with novel bacteria and archaea in deep terrestrial subsurface sediments.</title>
        <authorList>
            <person name="Hernsdorf A.W."/>
            <person name="Amano Y."/>
            <person name="Miyakawa K."/>
            <person name="Ise K."/>
            <person name="Suzuki Y."/>
            <person name="Anantharaman K."/>
            <person name="Probst A."/>
            <person name="Burstein D."/>
            <person name="Thomas B.C."/>
            <person name="Banfield J.F."/>
        </authorList>
    </citation>
    <scope>NUCLEOTIDE SEQUENCE [LARGE SCALE GENOMIC DNA]</scope>
    <source>
        <strain evidence="15">HGW-Wallbacteria-1</strain>
    </source>
</reference>
<dbReference type="AlphaFoldDB" id="A0A2N1PI85"/>
<evidence type="ECO:0000259" key="11">
    <source>
        <dbReference type="PROSITE" id="PS50109"/>
    </source>
</evidence>
<dbReference type="InterPro" id="IPR036097">
    <property type="entry name" value="HisK_dim/P_sf"/>
</dbReference>
<dbReference type="Pfam" id="PF13426">
    <property type="entry name" value="PAS_9"/>
    <property type="match status" value="1"/>
</dbReference>
<dbReference type="InterPro" id="IPR036890">
    <property type="entry name" value="HATPase_C_sf"/>
</dbReference>
<dbReference type="Pfam" id="PF00989">
    <property type="entry name" value="PAS"/>
    <property type="match status" value="1"/>
</dbReference>
<dbReference type="Pfam" id="PF13188">
    <property type="entry name" value="PAS_8"/>
    <property type="match status" value="1"/>
</dbReference>
<dbReference type="SUPFAM" id="SSF52172">
    <property type="entry name" value="CheY-like"/>
    <property type="match status" value="1"/>
</dbReference>
<dbReference type="PROSITE" id="PS50113">
    <property type="entry name" value="PAC"/>
    <property type="match status" value="2"/>
</dbReference>
<keyword evidence="3 9" id="KW-0597">Phosphoprotein</keyword>
<dbReference type="SMART" id="SM00091">
    <property type="entry name" value="PAS"/>
    <property type="match status" value="3"/>
</dbReference>
<name>A0A2N1PI85_9BACT</name>
<dbReference type="InterPro" id="IPR003594">
    <property type="entry name" value="HATPase_dom"/>
</dbReference>
<dbReference type="InterPro" id="IPR013767">
    <property type="entry name" value="PAS_fold"/>
</dbReference>
<dbReference type="InterPro" id="IPR035965">
    <property type="entry name" value="PAS-like_dom_sf"/>
</dbReference>
<evidence type="ECO:0000259" key="12">
    <source>
        <dbReference type="PROSITE" id="PS50110"/>
    </source>
</evidence>
<comment type="caution">
    <text evidence="15">The sequence shown here is derived from an EMBL/GenBank/DDBJ whole genome shotgun (WGS) entry which is preliminary data.</text>
</comment>
<keyword evidence="4" id="KW-0808">Transferase</keyword>
<keyword evidence="10" id="KW-0175">Coiled coil</keyword>
<feature type="domain" description="PAC" evidence="14">
    <location>
        <begin position="409"/>
        <end position="461"/>
    </location>
</feature>
<dbReference type="InterPro" id="IPR011006">
    <property type="entry name" value="CheY-like_superfamily"/>
</dbReference>
<dbReference type="SMART" id="SM00448">
    <property type="entry name" value="REC"/>
    <property type="match status" value="1"/>
</dbReference>
<dbReference type="CDD" id="cd00130">
    <property type="entry name" value="PAS"/>
    <property type="match status" value="2"/>
</dbReference>
<dbReference type="SMART" id="SM00086">
    <property type="entry name" value="PAC"/>
    <property type="match status" value="3"/>
</dbReference>
<evidence type="ECO:0000256" key="4">
    <source>
        <dbReference type="ARBA" id="ARBA00022679"/>
    </source>
</evidence>
<evidence type="ECO:0000256" key="6">
    <source>
        <dbReference type="ARBA" id="ARBA00022777"/>
    </source>
</evidence>
<dbReference type="InterPro" id="IPR000700">
    <property type="entry name" value="PAS-assoc_C"/>
</dbReference>
<dbReference type="SMART" id="SM00388">
    <property type="entry name" value="HisKA"/>
    <property type="match status" value="1"/>
</dbReference>
<gene>
    <name evidence="15" type="ORF">CVV64_20525</name>
</gene>
<organism evidence="15 16">
    <name type="scientific">Candidatus Wallbacteria bacterium HGW-Wallbacteria-1</name>
    <dbReference type="NCBI Taxonomy" id="2013854"/>
    <lineage>
        <taxon>Bacteria</taxon>
        <taxon>Candidatus Walliibacteriota</taxon>
    </lineage>
</organism>